<dbReference type="Proteomes" id="UP001163603">
    <property type="component" value="Chromosome 13"/>
</dbReference>
<proteinExistence type="predicted"/>
<comment type="caution">
    <text evidence="1">The sequence shown here is derived from an EMBL/GenBank/DDBJ whole genome shotgun (WGS) entry which is preliminary data.</text>
</comment>
<dbReference type="EMBL" id="CM047748">
    <property type="protein sequence ID" value="KAJ0013918.1"/>
    <property type="molecule type" value="Genomic_DNA"/>
</dbReference>
<reference evidence="2" key="1">
    <citation type="journal article" date="2023" name="G3 (Bethesda)">
        <title>Genome assembly and association tests identify interacting loci associated with vigor, precocity, and sex in interspecific pistachio rootstocks.</title>
        <authorList>
            <person name="Palmer W."/>
            <person name="Jacygrad E."/>
            <person name="Sagayaradj S."/>
            <person name="Cavanaugh K."/>
            <person name="Han R."/>
            <person name="Bertier L."/>
            <person name="Beede B."/>
            <person name="Kafkas S."/>
            <person name="Golino D."/>
            <person name="Preece J."/>
            <person name="Michelmore R."/>
        </authorList>
    </citation>
    <scope>NUCLEOTIDE SEQUENCE [LARGE SCALE GENOMIC DNA]</scope>
</reference>
<keyword evidence="2" id="KW-1185">Reference proteome</keyword>
<organism evidence="1 2">
    <name type="scientific">Pistacia integerrima</name>
    <dbReference type="NCBI Taxonomy" id="434235"/>
    <lineage>
        <taxon>Eukaryota</taxon>
        <taxon>Viridiplantae</taxon>
        <taxon>Streptophyta</taxon>
        <taxon>Embryophyta</taxon>
        <taxon>Tracheophyta</taxon>
        <taxon>Spermatophyta</taxon>
        <taxon>Magnoliopsida</taxon>
        <taxon>eudicotyledons</taxon>
        <taxon>Gunneridae</taxon>
        <taxon>Pentapetalae</taxon>
        <taxon>rosids</taxon>
        <taxon>malvids</taxon>
        <taxon>Sapindales</taxon>
        <taxon>Anacardiaceae</taxon>
        <taxon>Pistacia</taxon>
    </lineage>
</organism>
<accession>A0ACC0XBQ1</accession>
<sequence length="488" mass="54085">MEVAGGDSLMEEKNGGKGKECACVEGNSQEMILLVDLMVNRNAHVVSLSSDDGLGNHSNVVEMIRNILGLLWFCRLQVVGQGLEGKDFLRVSKERGEVSFGNVGFGLRDLSCIEPVANLSHGLGEDATNLKANGFILRGGGLEGSKLVGLSSNCSRGNGLGDLSSSRVGFGGVHDFGSKVSGANSSMFLNDPKEIATSPKQSSDNKPILLQKWHPDMELNKVSPRFIPPCMKFYDIPLEMGSLPSLTYIASTMARKLTEVVRVRMPTEDIDERCPQQLRSMEQDKLVKLGNISEGLNEGFERVSKKDGGLSSTTSPFEIVGLEMDLECCYGVKRVVVIGRELSDNLWKHKLRVGNSPWLVLGDFNVTLFSSETLWGNNNVSNDMINFRLDQILGNGSFSISFPDQVMFSSSWILVITAYWKEFSIIVKKSGRKRKVKILRKEVELIQGASDRDPFNKELWDQEVVFPRAFRLTLLDEERFLKQKSTTL</sequence>
<name>A0ACC0XBQ1_9ROSI</name>
<protein>
    <submittedName>
        <fullName evidence="1">Uncharacterized protein</fullName>
    </submittedName>
</protein>
<evidence type="ECO:0000313" key="2">
    <source>
        <dbReference type="Proteomes" id="UP001163603"/>
    </source>
</evidence>
<evidence type="ECO:0000313" key="1">
    <source>
        <dbReference type="EMBL" id="KAJ0013918.1"/>
    </source>
</evidence>
<gene>
    <name evidence="1" type="ORF">Pint_20804</name>
</gene>